<dbReference type="PANTHER" id="PTHR43312:SF1">
    <property type="entry name" value="NADP-DEPENDENT OXIDOREDUCTASE DOMAIN-CONTAINING PROTEIN"/>
    <property type="match status" value="1"/>
</dbReference>
<protein>
    <recommendedName>
        <fullName evidence="1">NADP-dependent oxidoreductase domain-containing protein</fullName>
    </recommendedName>
</protein>
<dbReference type="Pfam" id="PF00248">
    <property type="entry name" value="Aldo_ket_red"/>
    <property type="match status" value="1"/>
</dbReference>
<reference evidence="3" key="1">
    <citation type="submission" date="2018-05" db="EMBL/GenBank/DDBJ databases">
        <authorList>
            <person name="Li X."/>
        </authorList>
    </citation>
    <scope>NUCLEOTIDE SEQUENCE [LARGE SCALE GENOMIC DNA]</scope>
    <source>
        <strain evidence="3">YIM 73061</strain>
    </source>
</reference>
<dbReference type="OrthoDB" id="9803483at2"/>
<dbReference type="InterPro" id="IPR053135">
    <property type="entry name" value="AKR2_Oxidoreductase"/>
</dbReference>
<dbReference type="Proteomes" id="UP000249725">
    <property type="component" value="Unassembled WGS sequence"/>
</dbReference>
<comment type="caution">
    <text evidence="2">The sequence shown here is derived from an EMBL/GenBank/DDBJ whole genome shotgun (WGS) entry which is preliminary data.</text>
</comment>
<dbReference type="Gene3D" id="3.20.20.100">
    <property type="entry name" value="NADP-dependent oxidoreductase domain"/>
    <property type="match status" value="1"/>
</dbReference>
<dbReference type="SUPFAM" id="SSF51430">
    <property type="entry name" value="NAD(P)-linked oxidoreductase"/>
    <property type="match status" value="1"/>
</dbReference>
<dbReference type="PANTHER" id="PTHR43312">
    <property type="entry name" value="D-THREO-ALDOSE 1-DEHYDROGENASE"/>
    <property type="match status" value="1"/>
</dbReference>
<gene>
    <name evidence="2" type="ORF">DJ018_17805</name>
</gene>
<accession>A0A328A8V6</accession>
<keyword evidence="3" id="KW-1185">Reference proteome</keyword>
<name>A0A328A8V6_9CAUL</name>
<dbReference type="InterPro" id="IPR036812">
    <property type="entry name" value="NAD(P)_OxRdtase_dom_sf"/>
</dbReference>
<dbReference type="AlphaFoldDB" id="A0A328A8V6"/>
<dbReference type="EMBL" id="QFYR01000005">
    <property type="protein sequence ID" value="RAK51010.1"/>
    <property type="molecule type" value="Genomic_DNA"/>
</dbReference>
<organism evidence="2 3">
    <name type="scientific">Phenylobacterium deserti</name>
    <dbReference type="NCBI Taxonomy" id="1914756"/>
    <lineage>
        <taxon>Bacteria</taxon>
        <taxon>Pseudomonadati</taxon>
        <taxon>Pseudomonadota</taxon>
        <taxon>Alphaproteobacteria</taxon>
        <taxon>Caulobacterales</taxon>
        <taxon>Caulobacteraceae</taxon>
        <taxon>Phenylobacterium</taxon>
    </lineage>
</organism>
<evidence type="ECO:0000313" key="3">
    <source>
        <dbReference type="Proteomes" id="UP000249725"/>
    </source>
</evidence>
<evidence type="ECO:0000259" key="1">
    <source>
        <dbReference type="Pfam" id="PF00248"/>
    </source>
</evidence>
<dbReference type="InterPro" id="IPR023210">
    <property type="entry name" value="NADP_OxRdtase_dom"/>
</dbReference>
<sequence length="326" mass="34614">MGQAQFVVASDAAARPAVRPIPEAPRLGFGCGGLLGDRQRENSLHVLAVALEAGVTYFDTARLYGEGQAEGLLGETLGAKRHKVIITSKAGILPAKASAANKWARRIGLRANRFSPLKLPVPPPPEPVFGCFEPAQLRASVETSLRELRTDYLDALLLHECSLEDLERPAVQEVILSLLRSGKILAWGAAPSLDQAIRISAAASPPPILQLADSVWSPGVERLAYSDAYLITHSVLARGLRPLLARLEDDDPFRARWAQATGLDPEDASATAQILLAHALTQNPQGTVLFSSSRPANVEDCASLLHKALFTPAQVAAAAALAAEAA</sequence>
<feature type="domain" description="NADP-dependent oxidoreductase" evidence="1">
    <location>
        <begin position="27"/>
        <end position="320"/>
    </location>
</feature>
<dbReference type="RefSeq" id="WP_111516320.1">
    <property type="nucleotide sequence ID" value="NZ_QFYR01000005.1"/>
</dbReference>
<proteinExistence type="predicted"/>
<evidence type="ECO:0000313" key="2">
    <source>
        <dbReference type="EMBL" id="RAK51010.1"/>
    </source>
</evidence>